<feature type="compositionally biased region" description="Polar residues" evidence="1">
    <location>
        <begin position="56"/>
        <end position="80"/>
    </location>
</feature>
<sequence>MTTYIYSGPPSGVTLNENGKQREVLLWPGKPVELVPDHPYTLTLLALKHLQEADNKTQATPSAPSRQTRTPAQVEVNNAR</sequence>
<evidence type="ECO:0000313" key="3">
    <source>
        <dbReference type="Proteomes" id="UP000254332"/>
    </source>
</evidence>
<name>A0A379QX04_SALER</name>
<organism evidence="2 3">
    <name type="scientific">Salmonella enterica</name>
    <name type="common">Salmonella choleraesuis</name>
    <dbReference type="NCBI Taxonomy" id="28901"/>
    <lineage>
        <taxon>Bacteria</taxon>
        <taxon>Pseudomonadati</taxon>
        <taxon>Pseudomonadota</taxon>
        <taxon>Gammaproteobacteria</taxon>
        <taxon>Enterobacterales</taxon>
        <taxon>Enterobacteriaceae</taxon>
        <taxon>Salmonella</taxon>
    </lineage>
</organism>
<evidence type="ECO:0000313" key="2">
    <source>
        <dbReference type="EMBL" id="SUF67782.1"/>
    </source>
</evidence>
<feature type="region of interest" description="Disordered" evidence="1">
    <location>
        <begin position="53"/>
        <end position="80"/>
    </location>
</feature>
<protein>
    <submittedName>
        <fullName evidence="2">Gp12</fullName>
    </submittedName>
</protein>
<reference evidence="2 3" key="1">
    <citation type="submission" date="2018-06" db="EMBL/GenBank/DDBJ databases">
        <authorList>
            <consortium name="Pathogen Informatics"/>
            <person name="Doyle S."/>
        </authorList>
    </citation>
    <scope>NUCLEOTIDE SEQUENCE [LARGE SCALE GENOMIC DNA]</scope>
    <source>
        <strain evidence="2 3">NCTC10718</strain>
    </source>
</reference>
<dbReference type="RefSeq" id="WP_000214755.1">
    <property type="nucleotide sequence ID" value="NZ_MXPD01000055.1"/>
</dbReference>
<proteinExistence type="predicted"/>
<evidence type="ECO:0000256" key="1">
    <source>
        <dbReference type="SAM" id="MobiDB-lite"/>
    </source>
</evidence>
<dbReference type="AlphaFoldDB" id="A0A379QX04"/>
<dbReference type="Proteomes" id="UP000254332">
    <property type="component" value="Unassembled WGS sequence"/>
</dbReference>
<accession>A0A379QX04</accession>
<gene>
    <name evidence="2" type="ORF">NCTC10718_00442</name>
</gene>
<dbReference type="EMBL" id="UGWQ01000001">
    <property type="protein sequence ID" value="SUF67782.1"/>
    <property type="molecule type" value="Genomic_DNA"/>
</dbReference>